<dbReference type="PROSITE" id="PS50181">
    <property type="entry name" value="FBOX"/>
    <property type="match status" value="1"/>
</dbReference>
<dbReference type="InterPro" id="IPR036047">
    <property type="entry name" value="F-box-like_dom_sf"/>
</dbReference>
<dbReference type="CDD" id="cd22157">
    <property type="entry name" value="F-box_AtFBW1-like"/>
    <property type="match status" value="1"/>
</dbReference>
<accession>A0ABQ9NBH7</accession>
<dbReference type="SMART" id="SM00256">
    <property type="entry name" value="FBOX"/>
    <property type="match status" value="1"/>
</dbReference>
<organism evidence="2 3">
    <name type="scientific">Hevea brasiliensis</name>
    <name type="common">Para rubber tree</name>
    <name type="synonym">Siphonia brasiliensis</name>
    <dbReference type="NCBI Taxonomy" id="3981"/>
    <lineage>
        <taxon>Eukaryota</taxon>
        <taxon>Viridiplantae</taxon>
        <taxon>Streptophyta</taxon>
        <taxon>Embryophyta</taxon>
        <taxon>Tracheophyta</taxon>
        <taxon>Spermatophyta</taxon>
        <taxon>Magnoliopsida</taxon>
        <taxon>eudicotyledons</taxon>
        <taxon>Gunneridae</taxon>
        <taxon>Pentapetalae</taxon>
        <taxon>rosids</taxon>
        <taxon>fabids</taxon>
        <taxon>Malpighiales</taxon>
        <taxon>Euphorbiaceae</taxon>
        <taxon>Crotonoideae</taxon>
        <taxon>Micrandreae</taxon>
        <taxon>Hevea</taxon>
    </lineage>
</organism>
<name>A0ABQ9NBH7_HEVBR</name>
<dbReference type="Proteomes" id="UP001174677">
    <property type="component" value="Chromosome 1"/>
</dbReference>
<keyword evidence="3" id="KW-1185">Reference proteome</keyword>
<reference evidence="2" key="1">
    <citation type="journal article" date="2023" name="Plant Biotechnol. J.">
        <title>Chromosome-level wild Hevea brasiliensis genome provides new tools for genomic-assisted breeding and valuable loci to elevate rubber yield.</title>
        <authorList>
            <person name="Cheng H."/>
            <person name="Song X."/>
            <person name="Hu Y."/>
            <person name="Wu T."/>
            <person name="Yang Q."/>
            <person name="An Z."/>
            <person name="Feng S."/>
            <person name="Deng Z."/>
            <person name="Wu W."/>
            <person name="Zeng X."/>
            <person name="Tu M."/>
            <person name="Wang X."/>
            <person name="Huang H."/>
        </authorList>
    </citation>
    <scope>NUCLEOTIDE SEQUENCE</scope>
    <source>
        <strain evidence="2">MT/VB/25A 57/8</strain>
    </source>
</reference>
<dbReference type="InterPro" id="IPR017451">
    <property type="entry name" value="F-box-assoc_interact_dom"/>
</dbReference>
<sequence length="400" mass="46436">MDLPKDLVLNILFRLPVICLFRFRCVCKSWCAIFSDPNFIYKNLLSDSDSEDLNVNSPVLFKRQDYDSRYFVFSCLSCDTFDMSAPQEIPYPKDIIEKCSFIDIVGSCCNGLICLRDVYYSEHLRNVWVDSYNYDSNIVLWNPTTTETKILPQSNVPLPPDSFISLEIVDFGFDARTSDCKVLRIFEYVSLDSQWGYLVEIYSLRDDTWRKVDVNLNSWQLPSYKYDDIYYYGRGHTGANGTFHWWAREDNWKYVIVSFELSKDAIKTTALPDTINPRNSWQTTFCLNGYIALPFCDNNHVELWVLLEYGVKESWTKLFTIACPENVSQPLGFSSNGKLFLATWEGQLLVWNPTTEAIVHIRVNGVPETLQTVTYMESYIPLKIGNKFKDEQNSREANQS</sequence>
<protein>
    <recommendedName>
        <fullName evidence="1">F-box domain-containing protein</fullName>
    </recommendedName>
</protein>
<gene>
    <name evidence="2" type="ORF">P3X46_001036</name>
</gene>
<dbReference type="Gene3D" id="1.20.1280.50">
    <property type="match status" value="1"/>
</dbReference>
<dbReference type="PANTHER" id="PTHR31672">
    <property type="entry name" value="BNACNNG10540D PROTEIN"/>
    <property type="match status" value="1"/>
</dbReference>
<dbReference type="InterPro" id="IPR013187">
    <property type="entry name" value="F-box-assoc_dom_typ3"/>
</dbReference>
<proteinExistence type="predicted"/>
<dbReference type="Pfam" id="PF08268">
    <property type="entry name" value="FBA_3"/>
    <property type="match status" value="1"/>
</dbReference>
<evidence type="ECO:0000259" key="1">
    <source>
        <dbReference type="PROSITE" id="PS50181"/>
    </source>
</evidence>
<feature type="domain" description="F-box" evidence="1">
    <location>
        <begin position="1"/>
        <end position="44"/>
    </location>
</feature>
<dbReference type="EMBL" id="JARPOI010000001">
    <property type="protein sequence ID" value="KAJ9189782.1"/>
    <property type="molecule type" value="Genomic_DNA"/>
</dbReference>
<dbReference type="PANTHER" id="PTHR31672:SF13">
    <property type="entry name" value="F-BOX PROTEIN CPR30-LIKE"/>
    <property type="match status" value="1"/>
</dbReference>
<dbReference type="NCBIfam" id="TIGR01640">
    <property type="entry name" value="F_box_assoc_1"/>
    <property type="match status" value="1"/>
</dbReference>
<dbReference type="SUPFAM" id="SSF81383">
    <property type="entry name" value="F-box domain"/>
    <property type="match status" value="1"/>
</dbReference>
<dbReference type="InterPro" id="IPR001810">
    <property type="entry name" value="F-box_dom"/>
</dbReference>
<evidence type="ECO:0000313" key="3">
    <source>
        <dbReference type="Proteomes" id="UP001174677"/>
    </source>
</evidence>
<evidence type="ECO:0000313" key="2">
    <source>
        <dbReference type="EMBL" id="KAJ9189782.1"/>
    </source>
</evidence>
<comment type="caution">
    <text evidence="2">The sequence shown here is derived from an EMBL/GenBank/DDBJ whole genome shotgun (WGS) entry which is preliminary data.</text>
</comment>
<dbReference type="Pfam" id="PF00646">
    <property type="entry name" value="F-box"/>
    <property type="match status" value="1"/>
</dbReference>
<dbReference type="InterPro" id="IPR050796">
    <property type="entry name" value="SCF_F-box_component"/>
</dbReference>